<dbReference type="Pfam" id="PF07974">
    <property type="entry name" value="EGF_2"/>
    <property type="match status" value="1"/>
</dbReference>
<dbReference type="PANTHER" id="PTHR24033">
    <property type="entry name" value="EGF-LIKE DOMAIN-CONTAINING PROTEIN"/>
    <property type="match status" value="1"/>
</dbReference>
<dbReference type="Proteomes" id="UP000006671">
    <property type="component" value="Unassembled WGS sequence"/>
</dbReference>
<dbReference type="InterPro" id="IPR051830">
    <property type="entry name" value="NOTCH_homolog"/>
</dbReference>
<gene>
    <name evidence="5" type="ORF">NAEGRDRAFT_80440</name>
</gene>
<dbReference type="GeneID" id="8851942"/>
<dbReference type="OrthoDB" id="9930377at2759"/>
<evidence type="ECO:0000256" key="2">
    <source>
        <dbReference type="PROSITE-ProRule" id="PRU00076"/>
    </source>
</evidence>
<feature type="chain" id="PRO_5003038704" evidence="3">
    <location>
        <begin position="19"/>
        <end position="1305"/>
    </location>
</feature>
<evidence type="ECO:0000313" key="5">
    <source>
        <dbReference type="EMBL" id="EFC42379.1"/>
    </source>
</evidence>
<dbReference type="Gene3D" id="2.10.25.10">
    <property type="entry name" value="Laminin"/>
    <property type="match status" value="4"/>
</dbReference>
<keyword evidence="1 2" id="KW-1015">Disulfide bond</keyword>
<dbReference type="InParanoid" id="D2VLG0"/>
<dbReference type="KEGG" id="ngr:NAEGRDRAFT_80440"/>
<comment type="caution">
    <text evidence="2">Lacks conserved residue(s) required for the propagation of feature annotation.</text>
</comment>
<feature type="domain" description="EGF-like" evidence="4">
    <location>
        <begin position="443"/>
        <end position="476"/>
    </location>
</feature>
<evidence type="ECO:0000256" key="3">
    <source>
        <dbReference type="SAM" id="SignalP"/>
    </source>
</evidence>
<dbReference type="InterPro" id="IPR000742">
    <property type="entry name" value="EGF"/>
</dbReference>
<keyword evidence="3" id="KW-0732">Signal</keyword>
<dbReference type="eggNOG" id="KOG1225">
    <property type="taxonomic scope" value="Eukaryota"/>
</dbReference>
<name>D2VLG0_NAEGR</name>
<dbReference type="InterPro" id="IPR013111">
    <property type="entry name" value="EGF_extracell"/>
</dbReference>
<dbReference type="SMART" id="SM00181">
    <property type="entry name" value="EGF"/>
    <property type="match status" value="5"/>
</dbReference>
<keyword evidence="6" id="KW-1185">Reference proteome</keyword>
<dbReference type="VEuPathDB" id="AmoebaDB:NAEGRDRAFT_80440"/>
<dbReference type="RefSeq" id="XP_002675123.1">
    <property type="nucleotide sequence ID" value="XM_002675077.1"/>
</dbReference>
<dbReference type="SUPFAM" id="SSF117281">
    <property type="entry name" value="Kelch motif"/>
    <property type="match status" value="1"/>
</dbReference>
<feature type="disulfide bond" evidence="2">
    <location>
        <begin position="583"/>
        <end position="592"/>
    </location>
</feature>
<feature type="domain" description="EGF-like" evidence="4">
    <location>
        <begin position="358"/>
        <end position="392"/>
    </location>
</feature>
<dbReference type="Gene3D" id="2.120.10.80">
    <property type="entry name" value="Kelch-type beta propeller"/>
    <property type="match status" value="1"/>
</dbReference>
<feature type="signal peptide" evidence="3">
    <location>
        <begin position="1"/>
        <end position="18"/>
    </location>
</feature>
<dbReference type="InterPro" id="IPR015915">
    <property type="entry name" value="Kelch-typ_b-propeller"/>
</dbReference>
<organism evidence="6">
    <name type="scientific">Naegleria gruberi</name>
    <name type="common">Amoeba</name>
    <dbReference type="NCBI Taxonomy" id="5762"/>
    <lineage>
        <taxon>Eukaryota</taxon>
        <taxon>Discoba</taxon>
        <taxon>Heterolobosea</taxon>
        <taxon>Tetramitia</taxon>
        <taxon>Eutetramitia</taxon>
        <taxon>Vahlkampfiidae</taxon>
        <taxon>Naegleria</taxon>
    </lineage>
</organism>
<dbReference type="PROSITE" id="PS50026">
    <property type="entry name" value="EGF_3"/>
    <property type="match status" value="3"/>
</dbReference>
<dbReference type="PROSITE" id="PS00022">
    <property type="entry name" value="EGF_1"/>
    <property type="match status" value="4"/>
</dbReference>
<feature type="disulfide bond" evidence="2">
    <location>
        <begin position="382"/>
        <end position="391"/>
    </location>
</feature>
<feature type="disulfide bond" evidence="2">
    <location>
        <begin position="466"/>
        <end position="475"/>
    </location>
</feature>
<accession>D2VLG0</accession>
<sequence>MLRLFLFIFITLIQLSNNFLMGIEEEPFTLSPQLNVFPQASGSYSTLFFDSSSMKLYSFGGFDGNNPLDNIQSSNVSISSKITSQLINGGYSNYSQITLDTVGPFSVIGKLPQKAYGYAFQVLNLNGIDYAYIFGGGTSKIMRAKLSDLQSFSVLDEELPYSCTMPVFFRTEKNLFLIGGSFNSEYSKAVYMANLSSPTIWQRVGTFPNAIFAASVFSVGRMIYIVGGGSDLLNYYKTIYYTSFDQLDSLTTSNASSNSVWKLSPISLPNSVFGSASFISANYAYIFSGSLGRSMLRANLNNMSIWENVTSFNSPYSAYGISVLNMGNSLLFAGGGPTLSSTIPYGYLMTISGFMNCYGVPSNDSNVCYGNGKCTGLNQCSCKNGFYGDACQYESQCYGIKASSLIVCSGNGDCQVGGNCSCFEGFSGVTCNDYECGGVSVLLLDTGKSLICSGRGSCISPGNCSCQLGYYGTTCENFDCYEIPYNNEKVCSGFGSCVAPNNCLCAEESGRVGTQCDLFQCYGKFSNDSLVCSGFGQCTGPDHCECLTGYSGEQCNSYKCQPNSIIPQCMKRGTCTKELKCSCQDGYYGDSCELYSCWGIANTDSNACSGNGVCSNIDTCECKKTENGTFYGSLCDSYVDSSRVAANLEIALNGSNVNGSEGLISFKIGSSIQSGLVSYRVWCSNCTDYMYNSYENAWIVESQEFSLDVSSLKREYYYEFLIRGVLSERYSQDILLNTLSTVLFIPKKLIQPQDVLITNVQTYKLSSTMAFTKNLDISILINRVSFNYPEGVDFLLNDCVGFSLDNTTCQLNYQSTITVFNSSDFKTPIRILENSGPILAQRYRDDSTIQLNPILQMNISNPFPNMNLDAFDDGSEFVFQISVTILSIRYSFQSFEKSRISIIITKPAIYPEDYFNRIELSPKEGMAVVDSFFVSSPEWIVNNLNLRPLSYAFGFYNKYQDKSTNGIPSTSSLIRVTEYSTEPVSKLPLPYLFKSLSRNSWSTSPIDIVIFVKDSEGFEQSLRVATAQVNPLSKELEYLSDYSKHVLLFDQSALSNTNNTNLILNLINNLNIDITNADSSLKVLNSISSESSIMKDKKVLNQLSNSVNSFLYNTLDLYQKEIDSYGYVKSSLTQDAKLTASSLLANIFGSSSSSITISQKGMMLVDDEMRKTENLILSFTKLMLKSEIPKVLSTDSDVTNLPYTKFSTSGLNTTFSSFVLTRGARSLQNLAQNSTKFLLETNGGNIQLDLREIAGKYGGFGTNLGLSLITYERNIRNDNFSMQNQMSSFIQELKYFQNAEVVKLI</sequence>
<dbReference type="PROSITE" id="PS01186">
    <property type="entry name" value="EGF_2"/>
    <property type="match status" value="4"/>
</dbReference>
<feature type="domain" description="EGF-like" evidence="4">
    <location>
        <begin position="556"/>
        <end position="593"/>
    </location>
</feature>
<reference evidence="5 6" key="1">
    <citation type="journal article" date="2010" name="Cell">
        <title>The genome of Naegleria gruberi illuminates early eukaryotic versatility.</title>
        <authorList>
            <person name="Fritz-Laylin L.K."/>
            <person name="Prochnik S.E."/>
            <person name="Ginger M.L."/>
            <person name="Dacks J.B."/>
            <person name="Carpenter M.L."/>
            <person name="Field M.C."/>
            <person name="Kuo A."/>
            <person name="Paredez A."/>
            <person name="Chapman J."/>
            <person name="Pham J."/>
            <person name="Shu S."/>
            <person name="Neupane R."/>
            <person name="Cipriano M."/>
            <person name="Mancuso J."/>
            <person name="Tu H."/>
            <person name="Salamov A."/>
            <person name="Lindquist E."/>
            <person name="Shapiro H."/>
            <person name="Lucas S."/>
            <person name="Grigoriev I.V."/>
            <person name="Cande W.Z."/>
            <person name="Fulton C."/>
            <person name="Rokhsar D.S."/>
            <person name="Dawson S.C."/>
        </authorList>
    </citation>
    <scope>NUCLEOTIDE SEQUENCE [LARGE SCALE GENOMIC DNA]</scope>
    <source>
        <strain evidence="5 6">NEG-M</strain>
    </source>
</reference>
<dbReference type="EMBL" id="GG738880">
    <property type="protein sequence ID" value="EFC42379.1"/>
    <property type="molecule type" value="Genomic_DNA"/>
</dbReference>
<evidence type="ECO:0000256" key="1">
    <source>
        <dbReference type="ARBA" id="ARBA00023157"/>
    </source>
</evidence>
<evidence type="ECO:0000313" key="6">
    <source>
        <dbReference type="Proteomes" id="UP000006671"/>
    </source>
</evidence>
<evidence type="ECO:0000259" key="4">
    <source>
        <dbReference type="PROSITE" id="PS50026"/>
    </source>
</evidence>
<proteinExistence type="predicted"/>
<protein>
    <submittedName>
        <fullName evidence="5">Predicted protein</fullName>
    </submittedName>
</protein>
<keyword evidence="2" id="KW-0245">EGF-like domain</keyword>
<dbReference type="PANTHER" id="PTHR24033:SF151">
    <property type="entry name" value="NOTCH 2"/>
    <property type="match status" value="1"/>
</dbReference>